<evidence type="ECO:0000256" key="1">
    <source>
        <dbReference type="SAM" id="MobiDB-lite"/>
    </source>
</evidence>
<dbReference type="AlphaFoldDB" id="A0AAD4I278"/>
<feature type="region of interest" description="Disordered" evidence="1">
    <location>
        <begin position="113"/>
        <end position="139"/>
    </location>
</feature>
<feature type="compositionally biased region" description="Low complexity" evidence="1">
    <location>
        <begin position="38"/>
        <end position="47"/>
    </location>
</feature>
<gene>
    <name evidence="2" type="ORF">NEMBOFW57_006043</name>
</gene>
<keyword evidence="3" id="KW-1185">Reference proteome</keyword>
<evidence type="ECO:0000313" key="2">
    <source>
        <dbReference type="EMBL" id="KAG7289668.1"/>
    </source>
</evidence>
<reference evidence="2" key="1">
    <citation type="submission" date="2023-02" db="EMBL/GenBank/DDBJ databases">
        <authorList>
            <person name="Palmer J.M."/>
        </authorList>
    </citation>
    <scope>NUCLEOTIDE SEQUENCE</scope>
    <source>
        <strain evidence="2">FW57</strain>
    </source>
</reference>
<dbReference type="Proteomes" id="UP001197093">
    <property type="component" value="Unassembled WGS sequence"/>
</dbReference>
<feature type="compositionally biased region" description="Basic and acidic residues" evidence="1">
    <location>
        <begin position="24"/>
        <end position="37"/>
    </location>
</feature>
<evidence type="ECO:0000313" key="3">
    <source>
        <dbReference type="Proteomes" id="UP001197093"/>
    </source>
</evidence>
<comment type="caution">
    <text evidence="2">The sequence shown here is derived from an EMBL/GenBank/DDBJ whole genome shotgun (WGS) entry which is preliminary data.</text>
</comment>
<feature type="compositionally biased region" description="Polar residues" evidence="1">
    <location>
        <begin position="65"/>
        <end position="80"/>
    </location>
</feature>
<protein>
    <submittedName>
        <fullName evidence="2">Uncharacterized protein</fullName>
    </submittedName>
</protein>
<organism evidence="2 3">
    <name type="scientific">Staphylotrichum longicolle</name>
    <dbReference type="NCBI Taxonomy" id="669026"/>
    <lineage>
        <taxon>Eukaryota</taxon>
        <taxon>Fungi</taxon>
        <taxon>Dikarya</taxon>
        <taxon>Ascomycota</taxon>
        <taxon>Pezizomycotina</taxon>
        <taxon>Sordariomycetes</taxon>
        <taxon>Sordariomycetidae</taxon>
        <taxon>Sordariales</taxon>
        <taxon>Chaetomiaceae</taxon>
        <taxon>Staphylotrichum</taxon>
    </lineage>
</organism>
<dbReference type="EMBL" id="JAHCVI010000002">
    <property type="protein sequence ID" value="KAG7289668.1"/>
    <property type="molecule type" value="Genomic_DNA"/>
</dbReference>
<proteinExistence type="predicted"/>
<name>A0AAD4I278_9PEZI</name>
<sequence>MTDAEMTEDERREQYIRSCMSPEQRLEYDRYRLEQQRQQRQQQQGPQQHHHHQHAQHSFEADTASGASGQPESSRMAVQQTNMLMMPRLSGVPIPARLLTTAAPVLSSRNATANDLDYRPDPRIEPIAQSAPQNVPPERTRWEHWPVI</sequence>
<accession>A0AAD4I278</accession>
<feature type="region of interest" description="Disordered" evidence="1">
    <location>
        <begin position="1"/>
        <end position="80"/>
    </location>
</feature>